<dbReference type="Pfam" id="PF13489">
    <property type="entry name" value="Methyltransf_23"/>
    <property type="match status" value="1"/>
</dbReference>
<dbReference type="GO" id="GO:0032259">
    <property type="term" value="P:methylation"/>
    <property type="evidence" value="ECO:0007669"/>
    <property type="project" value="UniProtKB-KW"/>
</dbReference>
<keyword evidence="2 4" id="KW-0489">Methyltransferase</keyword>
<dbReference type="Gene3D" id="3.40.50.150">
    <property type="entry name" value="Vaccinia Virus protein VP39"/>
    <property type="match status" value="1"/>
</dbReference>
<keyword evidence="3 4" id="KW-0808">Transferase</keyword>
<reference evidence="5 6" key="1">
    <citation type="submission" date="2017-07" db="EMBL/GenBank/DDBJ databases">
        <title>An improved, manually edited Actinidia chinensis var. chinensis (kiwifruit) genome highlights the challenges associated with draft genomes and gene prediction in plants.</title>
        <authorList>
            <person name="Pilkington S."/>
            <person name="Crowhurst R."/>
            <person name="Hilario E."/>
            <person name="Nardozza S."/>
            <person name="Fraser L."/>
            <person name="Peng Y."/>
            <person name="Gunaseelan K."/>
            <person name="Simpson R."/>
            <person name="Tahir J."/>
            <person name="Deroles S."/>
            <person name="Templeton K."/>
            <person name="Luo Z."/>
            <person name="Davy M."/>
            <person name="Cheng C."/>
            <person name="Mcneilage M."/>
            <person name="Scaglione D."/>
            <person name="Liu Y."/>
            <person name="Zhang Q."/>
            <person name="Datson P."/>
            <person name="De Silva N."/>
            <person name="Gardiner S."/>
            <person name="Bassett H."/>
            <person name="Chagne D."/>
            <person name="Mccallum J."/>
            <person name="Dzierzon H."/>
            <person name="Deng C."/>
            <person name="Wang Y.-Y."/>
            <person name="Barron N."/>
            <person name="Manako K."/>
            <person name="Bowen J."/>
            <person name="Foster T."/>
            <person name="Erridge Z."/>
            <person name="Tiffin H."/>
            <person name="Waite C."/>
            <person name="Davies K."/>
            <person name="Grierson E."/>
            <person name="Laing W."/>
            <person name="Kirk R."/>
            <person name="Chen X."/>
            <person name="Wood M."/>
            <person name="Montefiori M."/>
            <person name="Brummell D."/>
            <person name="Schwinn K."/>
            <person name="Catanach A."/>
            <person name="Fullerton C."/>
            <person name="Li D."/>
            <person name="Meiyalaghan S."/>
            <person name="Nieuwenhuizen N."/>
            <person name="Read N."/>
            <person name="Prakash R."/>
            <person name="Hunter D."/>
            <person name="Zhang H."/>
            <person name="Mckenzie M."/>
            <person name="Knabel M."/>
            <person name="Harris A."/>
            <person name="Allan A."/>
            <person name="Chen A."/>
            <person name="Janssen B."/>
            <person name="Plunkett B."/>
            <person name="Dwamena C."/>
            <person name="Voogd C."/>
            <person name="Leif D."/>
            <person name="Lafferty D."/>
            <person name="Souleyre E."/>
            <person name="Varkonyi-Gasic E."/>
            <person name="Gambi F."/>
            <person name="Hanley J."/>
            <person name="Yao J.-L."/>
            <person name="Cheung J."/>
            <person name="David K."/>
            <person name="Warren B."/>
            <person name="Marsh K."/>
            <person name="Snowden K."/>
            <person name="Lin-Wang K."/>
            <person name="Brian L."/>
            <person name="Martinez-Sanchez M."/>
            <person name="Wang M."/>
            <person name="Ileperuma N."/>
            <person name="Macnee N."/>
            <person name="Campin R."/>
            <person name="Mcatee P."/>
            <person name="Drummond R."/>
            <person name="Espley R."/>
            <person name="Ireland H."/>
            <person name="Wu R."/>
            <person name="Atkinson R."/>
            <person name="Karunairetnam S."/>
            <person name="Bulley S."/>
            <person name="Chunkath S."/>
            <person name="Hanley Z."/>
            <person name="Storey R."/>
            <person name="Thrimawithana A."/>
            <person name="Thomson S."/>
            <person name="David C."/>
            <person name="Testolin R."/>
        </authorList>
    </citation>
    <scope>NUCLEOTIDE SEQUENCE [LARGE SCALE GENOMIC DNA]</scope>
    <source>
        <strain evidence="6">cv. Red5</strain>
        <tissue evidence="5">Young leaf</tissue>
    </source>
</reference>
<accession>A0A2R6PWF4</accession>
<sequence>MSGDCEYHTNDFEWDQLRQEIESDPSLRYHLLPLHTITNPSSSQSQSQSLFPSQDSEAWNKFHTRHSTGKFFKERRYILKEFPELLSCNEYSKVLEVGCGNGSTVLPILRGKQSITVYSCDCSIEALKRAEEMIYAADLVSVKDRFHPFLCDFSFIGFPKWLACDPCSEGFLQKQDIFLSDVKDTREAGINDFVSLKERKCCLGGVDFVTLIFTLSAVPIHRMPKAIEACFSVLKPGGLLLFRDYGLYDMTMLRFEPNKKLGSREYMRSDGTRSYFFCLDTVRDLFTRAGFNEIELEYCCVKSVNRRKGKSMRRVWVHGKFQKPA</sequence>
<dbReference type="InterPro" id="IPR029063">
    <property type="entry name" value="SAM-dependent_MTases_sf"/>
</dbReference>
<dbReference type="EC" id="2.1.1.-" evidence="4"/>
<dbReference type="EMBL" id="NKQK01000022">
    <property type="protein sequence ID" value="PSR98090.1"/>
    <property type="molecule type" value="Genomic_DNA"/>
</dbReference>
<evidence type="ECO:0000313" key="6">
    <source>
        <dbReference type="Proteomes" id="UP000241394"/>
    </source>
</evidence>
<dbReference type="GO" id="GO:0008173">
    <property type="term" value="F:RNA methyltransferase activity"/>
    <property type="evidence" value="ECO:0007669"/>
    <property type="project" value="UniProtKB-ARBA"/>
</dbReference>
<dbReference type="CDD" id="cd02440">
    <property type="entry name" value="AdoMet_MTases"/>
    <property type="match status" value="1"/>
</dbReference>
<dbReference type="Gramene" id="PSR98090">
    <property type="protein sequence ID" value="PSR98090"/>
    <property type="gene ID" value="CEY00_Acc24681"/>
</dbReference>
<dbReference type="Proteomes" id="UP000241394">
    <property type="component" value="Chromosome LG22"/>
</dbReference>
<dbReference type="InParanoid" id="A0A2R6PWF4"/>
<dbReference type="OMA" id="PAKYWDI"/>
<dbReference type="AlphaFoldDB" id="A0A2R6PWF4"/>
<comment type="function">
    <text evidence="4">S-adenosyl-L-methionine-dependent methyltransferase.</text>
</comment>
<comment type="caution">
    <text evidence="5">The sequence shown here is derived from an EMBL/GenBank/DDBJ whole genome shotgun (WGS) entry which is preliminary data.</text>
</comment>
<name>A0A2R6PWF4_ACTCC</name>
<dbReference type="PANTHER" id="PTHR22809:SF14">
    <property type="entry name" value="TRNA N(3)-METHYLCYTIDINE METHYLTRANSFERASE"/>
    <property type="match status" value="1"/>
</dbReference>
<evidence type="ECO:0000256" key="4">
    <source>
        <dbReference type="PIRNR" id="PIRNR037755"/>
    </source>
</evidence>
<dbReference type="STRING" id="1590841.A0A2R6PWF4"/>
<dbReference type="SUPFAM" id="SSF53335">
    <property type="entry name" value="S-adenosyl-L-methionine-dependent methyltransferases"/>
    <property type="match status" value="1"/>
</dbReference>
<dbReference type="PANTHER" id="PTHR22809">
    <property type="entry name" value="METHYLTRANSFERASE-RELATED"/>
    <property type="match status" value="1"/>
</dbReference>
<dbReference type="PIRSF" id="PIRSF037755">
    <property type="entry name" value="Mettl2_prd"/>
    <property type="match status" value="1"/>
</dbReference>
<evidence type="ECO:0000256" key="2">
    <source>
        <dbReference type="ARBA" id="ARBA00022603"/>
    </source>
</evidence>
<comment type="similarity">
    <text evidence="1 4">Belongs to the methyltransferase superfamily. METL family.</text>
</comment>
<evidence type="ECO:0000256" key="1">
    <source>
        <dbReference type="ARBA" id="ARBA00009725"/>
    </source>
</evidence>
<evidence type="ECO:0000313" key="5">
    <source>
        <dbReference type="EMBL" id="PSR98090.1"/>
    </source>
</evidence>
<reference evidence="6" key="2">
    <citation type="journal article" date="2018" name="BMC Genomics">
        <title>A manually annotated Actinidia chinensis var. chinensis (kiwifruit) genome highlights the challenges associated with draft genomes and gene prediction in plants.</title>
        <authorList>
            <person name="Pilkington S.M."/>
            <person name="Crowhurst R."/>
            <person name="Hilario E."/>
            <person name="Nardozza S."/>
            <person name="Fraser L."/>
            <person name="Peng Y."/>
            <person name="Gunaseelan K."/>
            <person name="Simpson R."/>
            <person name="Tahir J."/>
            <person name="Deroles S.C."/>
            <person name="Templeton K."/>
            <person name="Luo Z."/>
            <person name="Davy M."/>
            <person name="Cheng C."/>
            <person name="McNeilage M."/>
            <person name="Scaglione D."/>
            <person name="Liu Y."/>
            <person name="Zhang Q."/>
            <person name="Datson P."/>
            <person name="De Silva N."/>
            <person name="Gardiner S.E."/>
            <person name="Bassett H."/>
            <person name="Chagne D."/>
            <person name="McCallum J."/>
            <person name="Dzierzon H."/>
            <person name="Deng C."/>
            <person name="Wang Y.Y."/>
            <person name="Barron L."/>
            <person name="Manako K."/>
            <person name="Bowen J."/>
            <person name="Foster T.M."/>
            <person name="Erridge Z.A."/>
            <person name="Tiffin H."/>
            <person name="Waite C.N."/>
            <person name="Davies K.M."/>
            <person name="Grierson E.P."/>
            <person name="Laing W.A."/>
            <person name="Kirk R."/>
            <person name="Chen X."/>
            <person name="Wood M."/>
            <person name="Montefiori M."/>
            <person name="Brummell D.A."/>
            <person name="Schwinn K.E."/>
            <person name="Catanach A."/>
            <person name="Fullerton C."/>
            <person name="Li D."/>
            <person name="Meiyalaghan S."/>
            <person name="Nieuwenhuizen N."/>
            <person name="Read N."/>
            <person name="Prakash R."/>
            <person name="Hunter D."/>
            <person name="Zhang H."/>
            <person name="McKenzie M."/>
            <person name="Knabel M."/>
            <person name="Harris A."/>
            <person name="Allan A.C."/>
            <person name="Gleave A."/>
            <person name="Chen A."/>
            <person name="Janssen B.J."/>
            <person name="Plunkett B."/>
            <person name="Ampomah-Dwamena C."/>
            <person name="Voogd C."/>
            <person name="Leif D."/>
            <person name="Lafferty D."/>
            <person name="Souleyre E.J.F."/>
            <person name="Varkonyi-Gasic E."/>
            <person name="Gambi F."/>
            <person name="Hanley J."/>
            <person name="Yao J.L."/>
            <person name="Cheung J."/>
            <person name="David K.M."/>
            <person name="Warren B."/>
            <person name="Marsh K."/>
            <person name="Snowden K.C."/>
            <person name="Lin-Wang K."/>
            <person name="Brian L."/>
            <person name="Martinez-Sanchez M."/>
            <person name="Wang M."/>
            <person name="Ileperuma N."/>
            <person name="Macnee N."/>
            <person name="Campin R."/>
            <person name="McAtee P."/>
            <person name="Drummond R.S.M."/>
            <person name="Espley R.V."/>
            <person name="Ireland H.S."/>
            <person name="Wu R."/>
            <person name="Atkinson R.G."/>
            <person name="Karunairetnam S."/>
            <person name="Bulley S."/>
            <person name="Chunkath S."/>
            <person name="Hanley Z."/>
            <person name="Storey R."/>
            <person name="Thrimawithana A.H."/>
            <person name="Thomson S."/>
            <person name="David C."/>
            <person name="Testolin R."/>
            <person name="Huang H."/>
            <person name="Hellens R.P."/>
            <person name="Schaffer R.J."/>
        </authorList>
    </citation>
    <scope>NUCLEOTIDE SEQUENCE [LARGE SCALE GENOMIC DNA]</scope>
    <source>
        <strain evidence="6">cv. Red5</strain>
    </source>
</reference>
<organism evidence="5 6">
    <name type="scientific">Actinidia chinensis var. chinensis</name>
    <name type="common">Chinese soft-hair kiwi</name>
    <dbReference type="NCBI Taxonomy" id="1590841"/>
    <lineage>
        <taxon>Eukaryota</taxon>
        <taxon>Viridiplantae</taxon>
        <taxon>Streptophyta</taxon>
        <taxon>Embryophyta</taxon>
        <taxon>Tracheophyta</taxon>
        <taxon>Spermatophyta</taxon>
        <taxon>Magnoliopsida</taxon>
        <taxon>eudicotyledons</taxon>
        <taxon>Gunneridae</taxon>
        <taxon>Pentapetalae</taxon>
        <taxon>asterids</taxon>
        <taxon>Ericales</taxon>
        <taxon>Actinidiaceae</taxon>
        <taxon>Actinidia</taxon>
    </lineage>
</organism>
<gene>
    <name evidence="5" type="ORF">CEY00_Acc24681</name>
</gene>
<keyword evidence="6" id="KW-1185">Reference proteome</keyword>
<evidence type="ECO:0000256" key="3">
    <source>
        <dbReference type="ARBA" id="ARBA00022679"/>
    </source>
</evidence>
<dbReference type="FunCoup" id="A0A2R6PWF4">
    <property type="interactions" value="4872"/>
</dbReference>
<protein>
    <recommendedName>
        <fullName evidence="4">tRNA N(3)-methylcytidine methyltransferase</fullName>
        <ecNumber evidence="4">2.1.1.-</ecNumber>
    </recommendedName>
</protein>
<dbReference type="OrthoDB" id="417697at2759"/>
<dbReference type="InterPro" id="IPR026113">
    <property type="entry name" value="METTL2/6/8-like"/>
</dbReference>
<dbReference type="GO" id="GO:0008757">
    <property type="term" value="F:S-adenosylmethionine-dependent methyltransferase activity"/>
    <property type="evidence" value="ECO:0007669"/>
    <property type="project" value="UniProtKB-ARBA"/>
</dbReference>
<proteinExistence type="inferred from homology"/>